<sequence length="91" mass="10535">PDWEKEIKRLSLILKDDKSKQLEKLLTEHTDLATEHQTKSTEITKSSNEHKQLLNLASYSREIEKEETRLNTNSTTHNPRMKNFLGTGGTK</sequence>
<proteinExistence type="predicted"/>
<protein>
    <submittedName>
        <fullName evidence="1">4419_t:CDS:1</fullName>
    </submittedName>
</protein>
<accession>A0ACA9SY81</accession>
<comment type="caution">
    <text evidence="1">The sequence shown here is derived from an EMBL/GenBank/DDBJ whole genome shotgun (WGS) entry which is preliminary data.</text>
</comment>
<organism evidence="1 2">
    <name type="scientific">Racocetra persica</name>
    <dbReference type="NCBI Taxonomy" id="160502"/>
    <lineage>
        <taxon>Eukaryota</taxon>
        <taxon>Fungi</taxon>
        <taxon>Fungi incertae sedis</taxon>
        <taxon>Mucoromycota</taxon>
        <taxon>Glomeromycotina</taxon>
        <taxon>Glomeromycetes</taxon>
        <taxon>Diversisporales</taxon>
        <taxon>Gigasporaceae</taxon>
        <taxon>Racocetra</taxon>
    </lineage>
</organism>
<dbReference type="Proteomes" id="UP000789920">
    <property type="component" value="Unassembled WGS sequence"/>
</dbReference>
<reference evidence="1" key="1">
    <citation type="submission" date="2021-06" db="EMBL/GenBank/DDBJ databases">
        <authorList>
            <person name="Kallberg Y."/>
            <person name="Tangrot J."/>
            <person name="Rosling A."/>
        </authorList>
    </citation>
    <scope>NUCLEOTIDE SEQUENCE</scope>
    <source>
        <strain evidence="1">MA461A</strain>
    </source>
</reference>
<keyword evidence="2" id="KW-1185">Reference proteome</keyword>
<dbReference type="EMBL" id="CAJVQC010180458">
    <property type="protein sequence ID" value="CAG8852177.1"/>
    <property type="molecule type" value="Genomic_DNA"/>
</dbReference>
<feature type="non-terminal residue" evidence="1">
    <location>
        <position position="1"/>
    </location>
</feature>
<evidence type="ECO:0000313" key="2">
    <source>
        <dbReference type="Proteomes" id="UP000789920"/>
    </source>
</evidence>
<gene>
    <name evidence="1" type="ORF">RPERSI_LOCUS36941</name>
</gene>
<name>A0ACA9SY81_9GLOM</name>
<evidence type="ECO:0000313" key="1">
    <source>
        <dbReference type="EMBL" id="CAG8852177.1"/>
    </source>
</evidence>